<evidence type="ECO:0000313" key="8">
    <source>
        <dbReference type="Proteomes" id="UP001516023"/>
    </source>
</evidence>
<feature type="region of interest" description="Disordered" evidence="5">
    <location>
        <begin position="315"/>
        <end position="400"/>
    </location>
</feature>
<dbReference type="InterPro" id="IPR001356">
    <property type="entry name" value="HD"/>
</dbReference>
<accession>A0ABD3QAM4</accession>
<keyword evidence="8" id="KW-1185">Reference proteome</keyword>
<feature type="DNA-binding region" description="Homeobox" evidence="4">
    <location>
        <begin position="217"/>
        <end position="254"/>
    </location>
</feature>
<dbReference type="PROSITE" id="PS50071">
    <property type="entry name" value="HOMEOBOX_2"/>
    <property type="match status" value="1"/>
</dbReference>
<evidence type="ECO:0000313" key="7">
    <source>
        <dbReference type="EMBL" id="KAL3797412.1"/>
    </source>
</evidence>
<comment type="subcellular location">
    <subcellularLocation>
        <location evidence="4">Nucleus</location>
    </subcellularLocation>
</comment>
<feature type="region of interest" description="Disordered" evidence="5">
    <location>
        <begin position="38"/>
        <end position="106"/>
    </location>
</feature>
<evidence type="ECO:0000256" key="5">
    <source>
        <dbReference type="SAM" id="MobiDB-lite"/>
    </source>
</evidence>
<proteinExistence type="predicted"/>
<sequence length="564" mass="64092">MSEDDEFERFIRHAEFGKILELAGRLKDQKSRLVTFEYPDEDVSSPPSLTLRAPRQKKSHVENSESELNDSARGNHVEIDSSRSDFAGARPRSRRGGSRQAHHVPPAIENAADLIRSALIPSIDEDALDDANSGGISPKIIGRGEYPITDSLVDETIKTLADELRYCLDLKKQLREAANPRLISPSSSDDRGYPLTQKFSKWRTDILIEWMIEHREHPFPTQPEILQLARATGLTETQVLNWVANARKRHMKMVIDRERKPRDFLDYLFLATDRERQLMRDNPNKNLSFHSDKTNLPDALLLASIPLNKSARPAAIHSSLKHTPRKSSQSLYTTPKTQPPRYTYPRPPPSQSYPSVSISSSGPSESMPPPPPRSKAYEPQYRPHDPSFPNHHVSRPYNLSTPKNAEHVFRRGKQFHQINHAMPTLNRTPTTDVDLPLDSTQMPELLPPSWSFGSQCKDIGEDDRESRLRANERSLIQNYTPNGIIETPDGSLNGDSFDLSEIDENIFERYYIPPLTRDDTDIASLGSYTRETSNLLSRSDAFRVEDVLDNPYDESEKDYLIGLI</sequence>
<comment type="caution">
    <text evidence="7">The sequence shown here is derived from an EMBL/GenBank/DDBJ whole genome shotgun (WGS) entry which is preliminary data.</text>
</comment>
<dbReference type="CDD" id="cd00086">
    <property type="entry name" value="homeodomain"/>
    <property type="match status" value="1"/>
</dbReference>
<reference evidence="7 8" key="1">
    <citation type="journal article" date="2020" name="G3 (Bethesda)">
        <title>Improved Reference Genome for Cyclotella cryptica CCMP332, a Model for Cell Wall Morphogenesis, Salinity Adaptation, and Lipid Production in Diatoms (Bacillariophyta).</title>
        <authorList>
            <person name="Roberts W.R."/>
            <person name="Downey K.M."/>
            <person name="Ruck E.C."/>
            <person name="Traller J.C."/>
            <person name="Alverson A.J."/>
        </authorList>
    </citation>
    <scope>NUCLEOTIDE SEQUENCE [LARGE SCALE GENOMIC DNA]</scope>
    <source>
        <strain evidence="7 8">CCMP332</strain>
    </source>
</reference>
<dbReference type="Pfam" id="PF05920">
    <property type="entry name" value="Homeobox_KN"/>
    <property type="match status" value="1"/>
</dbReference>
<evidence type="ECO:0000256" key="2">
    <source>
        <dbReference type="ARBA" id="ARBA00023155"/>
    </source>
</evidence>
<feature type="domain" description="Homeobox" evidence="6">
    <location>
        <begin position="215"/>
        <end position="253"/>
    </location>
</feature>
<dbReference type="InterPro" id="IPR050224">
    <property type="entry name" value="TALE_homeobox"/>
</dbReference>
<keyword evidence="2 4" id="KW-0371">Homeobox</keyword>
<gene>
    <name evidence="7" type="ORF">HJC23_010538</name>
</gene>
<dbReference type="AlphaFoldDB" id="A0ABD3QAM4"/>
<feature type="compositionally biased region" description="Basic residues" evidence="5">
    <location>
        <begin position="91"/>
        <end position="102"/>
    </location>
</feature>
<organism evidence="7 8">
    <name type="scientific">Cyclotella cryptica</name>
    <dbReference type="NCBI Taxonomy" id="29204"/>
    <lineage>
        <taxon>Eukaryota</taxon>
        <taxon>Sar</taxon>
        <taxon>Stramenopiles</taxon>
        <taxon>Ochrophyta</taxon>
        <taxon>Bacillariophyta</taxon>
        <taxon>Coscinodiscophyceae</taxon>
        <taxon>Thalassiosirophycidae</taxon>
        <taxon>Stephanodiscales</taxon>
        <taxon>Stephanodiscaceae</taxon>
        <taxon>Cyclotella</taxon>
    </lineage>
</organism>
<dbReference type="EMBL" id="JABMIG020000055">
    <property type="protein sequence ID" value="KAL3797412.1"/>
    <property type="molecule type" value="Genomic_DNA"/>
</dbReference>
<dbReference type="InterPro" id="IPR008422">
    <property type="entry name" value="KN_HD"/>
</dbReference>
<evidence type="ECO:0000256" key="3">
    <source>
        <dbReference type="ARBA" id="ARBA00023242"/>
    </source>
</evidence>
<dbReference type="PANTHER" id="PTHR11850">
    <property type="entry name" value="HOMEOBOX PROTEIN TRANSCRIPTION FACTORS"/>
    <property type="match status" value="1"/>
</dbReference>
<keyword evidence="3 4" id="KW-0539">Nucleus</keyword>
<dbReference type="GO" id="GO:0005634">
    <property type="term" value="C:nucleus"/>
    <property type="evidence" value="ECO:0007669"/>
    <property type="project" value="UniProtKB-SubCell"/>
</dbReference>
<evidence type="ECO:0000256" key="1">
    <source>
        <dbReference type="ARBA" id="ARBA00023125"/>
    </source>
</evidence>
<name>A0ABD3QAM4_9STRA</name>
<dbReference type="GO" id="GO:0003677">
    <property type="term" value="F:DNA binding"/>
    <property type="evidence" value="ECO:0007669"/>
    <property type="project" value="UniProtKB-UniRule"/>
</dbReference>
<dbReference type="Proteomes" id="UP001516023">
    <property type="component" value="Unassembled WGS sequence"/>
</dbReference>
<evidence type="ECO:0000256" key="4">
    <source>
        <dbReference type="PROSITE-ProRule" id="PRU00108"/>
    </source>
</evidence>
<evidence type="ECO:0000259" key="6">
    <source>
        <dbReference type="PROSITE" id="PS50071"/>
    </source>
</evidence>
<feature type="compositionally biased region" description="Low complexity" evidence="5">
    <location>
        <begin position="352"/>
        <end position="365"/>
    </location>
</feature>
<dbReference type="SUPFAM" id="SSF46689">
    <property type="entry name" value="Homeodomain-like"/>
    <property type="match status" value="1"/>
</dbReference>
<protein>
    <recommendedName>
        <fullName evidence="6">Homeobox domain-containing protein</fullName>
    </recommendedName>
</protein>
<feature type="compositionally biased region" description="Basic and acidic residues" evidence="5">
    <location>
        <begin position="73"/>
        <end position="83"/>
    </location>
</feature>
<feature type="compositionally biased region" description="Polar residues" evidence="5">
    <location>
        <begin position="326"/>
        <end position="336"/>
    </location>
</feature>
<keyword evidence="1 4" id="KW-0238">DNA-binding</keyword>
<dbReference type="SMART" id="SM00389">
    <property type="entry name" value="HOX"/>
    <property type="match status" value="1"/>
</dbReference>
<dbReference type="Gene3D" id="1.10.10.60">
    <property type="entry name" value="Homeodomain-like"/>
    <property type="match status" value="1"/>
</dbReference>
<dbReference type="InterPro" id="IPR009057">
    <property type="entry name" value="Homeodomain-like_sf"/>
</dbReference>